<dbReference type="EMBL" id="WIXE01021198">
    <property type="protein sequence ID" value="KAK5968600.1"/>
    <property type="molecule type" value="Genomic_DNA"/>
</dbReference>
<dbReference type="AlphaFoldDB" id="A0AAN8F110"/>
<gene>
    <name evidence="1" type="ORF">GCK32_006027</name>
</gene>
<reference evidence="1 2" key="1">
    <citation type="submission" date="2019-10" db="EMBL/GenBank/DDBJ databases">
        <title>Assembly and Annotation for the nematode Trichostrongylus colubriformis.</title>
        <authorList>
            <person name="Martin J."/>
        </authorList>
    </citation>
    <scope>NUCLEOTIDE SEQUENCE [LARGE SCALE GENOMIC DNA]</scope>
    <source>
        <strain evidence="1">G859</strain>
        <tissue evidence="1">Whole worm</tissue>
    </source>
</reference>
<comment type="caution">
    <text evidence="1">The sequence shown here is derived from an EMBL/GenBank/DDBJ whole genome shotgun (WGS) entry which is preliminary data.</text>
</comment>
<protein>
    <submittedName>
        <fullName evidence="1">Uncharacterized protein</fullName>
    </submittedName>
</protein>
<organism evidence="1 2">
    <name type="scientific">Trichostrongylus colubriformis</name>
    <name type="common">Black scour worm</name>
    <dbReference type="NCBI Taxonomy" id="6319"/>
    <lineage>
        <taxon>Eukaryota</taxon>
        <taxon>Metazoa</taxon>
        <taxon>Ecdysozoa</taxon>
        <taxon>Nematoda</taxon>
        <taxon>Chromadorea</taxon>
        <taxon>Rhabditida</taxon>
        <taxon>Rhabditina</taxon>
        <taxon>Rhabditomorpha</taxon>
        <taxon>Strongyloidea</taxon>
        <taxon>Trichostrongylidae</taxon>
        <taxon>Trichostrongylus</taxon>
    </lineage>
</organism>
<proteinExistence type="predicted"/>
<evidence type="ECO:0000313" key="1">
    <source>
        <dbReference type="EMBL" id="KAK5968600.1"/>
    </source>
</evidence>
<accession>A0AAN8F110</accession>
<dbReference type="Proteomes" id="UP001331761">
    <property type="component" value="Unassembled WGS sequence"/>
</dbReference>
<keyword evidence="2" id="KW-1185">Reference proteome</keyword>
<feature type="non-terminal residue" evidence="1">
    <location>
        <position position="1"/>
    </location>
</feature>
<sequence>SYLDSNQLARVNAQAKSCQKKVDQNQWPQATTCWGNMEDLIELETGGVSWYNILKYGGQDDWSKKRRKRGAAYRSRRSIAS</sequence>
<evidence type="ECO:0000313" key="2">
    <source>
        <dbReference type="Proteomes" id="UP001331761"/>
    </source>
</evidence>
<name>A0AAN8F110_TRICO</name>